<dbReference type="PANTHER" id="PTHR34820">
    <property type="entry name" value="INNER MEMBRANE PROTEIN YEBZ"/>
    <property type="match status" value="1"/>
</dbReference>
<evidence type="ECO:0000256" key="7">
    <source>
        <dbReference type="ARBA" id="ARBA00023008"/>
    </source>
</evidence>
<evidence type="ECO:0000256" key="6">
    <source>
        <dbReference type="ARBA" id="ARBA00022989"/>
    </source>
</evidence>
<proteinExistence type="predicted"/>
<dbReference type="SUPFAM" id="SSF81296">
    <property type="entry name" value="E set domains"/>
    <property type="match status" value="1"/>
</dbReference>
<dbReference type="Gene3D" id="2.60.40.1220">
    <property type="match status" value="1"/>
</dbReference>
<reference evidence="13 14" key="1">
    <citation type="submission" date="2023-07" db="EMBL/GenBank/DDBJ databases">
        <title>Genomic Encyclopedia of Type Strains, Phase IV (KMG-IV): sequencing the most valuable type-strain genomes for metagenomic binning, comparative biology and taxonomic classification.</title>
        <authorList>
            <person name="Goeker M."/>
        </authorList>
    </citation>
    <scope>NUCLEOTIDE SEQUENCE [LARGE SCALE GENOMIC DNA]</scope>
    <source>
        <strain evidence="13 14">DSM 27594</strain>
    </source>
</reference>
<dbReference type="InterPro" id="IPR032694">
    <property type="entry name" value="CopC/D"/>
</dbReference>
<dbReference type="InterPro" id="IPR014756">
    <property type="entry name" value="Ig_E-set"/>
</dbReference>
<dbReference type="InterPro" id="IPR008457">
    <property type="entry name" value="Cu-R_CopD_dom"/>
</dbReference>
<feature type="transmembrane region" description="Helical" evidence="9">
    <location>
        <begin position="345"/>
        <end position="368"/>
    </location>
</feature>
<dbReference type="Pfam" id="PF05425">
    <property type="entry name" value="CopD"/>
    <property type="match status" value="1"/>
</dbReference>
<feature type="transmembrane region" description="Helical" evidence="9">
    <location>
        <begin position="231"/>
        <end position="254"/>
    </location>
</feature>
<keyword evidence="3 9" id="KW-0812">Transmembrane</keyword>
<dbReference type="PANTHER" id="PTHR34820:SF4">
    <property type="entry name" value="INNER MEMBRANE PROTEIN YEBZ"/>
    <property type="match status" value="1"/>
</dbReference>
<dbReference type="InterPro" id="IPR014755">
    <property type="entry name" value="Cu-Rt/internalin_Ig-like"/>
</dbReference>
<evidence type="ECO:0000256" key="8">
    <source>
        <dbReference type="ARBA" id="ARBA00023136"/>
    </source>
</evidence>
<evidence type="ECO:0000256" key="4">
    <source>
        <dbReference type="ARBA" id="ARBA00022723"/>
    </source>
</evidence>
<dbReference type="InterPro" id="IPR032693">
    <property type="entry name" value="YtkA-like_dom"/>
</dbReference>
<dbReference type="Pfam" id="PF04234">
    <property type="entry name" value="CopC"/>
    <property type="match status" value="1"/>
</dbReference>
<accession>A0ABT9XRZ2</accession>
<evidence type="ECO:0000256" key="5">
    <source>
        <dbReference type="ARBA" id="ARBA00022729"/>
    </source>
</evidence>
<organism evidence="13 14">
    <name type="scientific">Neobacillus ginsengisoli</name>
    <dbReference type="NCBI Taxonomy" id="904295"/>
    <lineage>
        <taxon>Bacteria</taxon>
        <taxon>Bacillati</taxon>
        <taxon>Bacillota</taxon>
        <taxon>Bacilli</taxon>
        <taxon>Bacillales</taxon>
        <taxon>Bacillaceae</taxon>
        <taxon>Neobacillus</taxon>
    </lineage>
</organism>
<evidence type="ECO:0000259" key="12">
    <source>
        <dbReference type="Pfam" id="PF13115"/>
    </source>
</evidence>
<keyword evidence="5" id="KW-0732">Signal</keyword>
<keyword evidence="14" id="KW-1185">Reference proteome</keyword>
<evidence type="ECO:0000313" key="14">
    <source>
        <dbReference type="Proteomes" id="UP001224122"/>
    </source>
</evidence>
<evidence type="ECO:0000259" key="10">
    <source>
        <dbReference type="Pfam" id="PF04234"/>
    </source>
</evidence>
<name>A0ABT9XRZ2_9BACI</name>
<comment type="caution">
    <text evidence="13">The sequence shown here is derived from an EMBL/GenBank/DDBJ whole genome shotgun (WGS) entry which is preliminary data.</text>
</comment>
<feature type="transmembrane region" description="Helical" evidence="9">
    <location>
        <begin position="411"/>
        <end position="430"/>
    </location>
</feature>
<evidence type="ECO:0000256" key="9">
    <source>
        <dbReference type="SAM" id="Phobius"/>
    </source>
</evidence>
<dbReference type="RefSeq" id="WP_307405997.1">
    <property type="nucleotide sequence ID" value="NZ_JAUSTW010000002.1"/>
</dbReference>
<keyword evidence="7" id="KW-0186">Copper</keyword>
<feature type="domain" description="YtkA-like" evidence="12">
    <location>
        <begin position="455"/>
        <end position="530"/>
    </location>
</feature>
<keyword evidence="4" id="KW-0479">Metal-binding</keyword>
<evidence type="ECO:0000313" key="13">
    <source>
        <dbReference type="EMBL" id="MDQ0198336.1"/>
    </source>
</evidence>
<protein>
    <submittedName>
        <fullName evidence="13">Copper transport protein</fullName>
    </submittedName>
</protein>
<feature type="domain" description="Copper resistance protein D" evidence="11">
    <location>
        <begin position="338"/>
        <end position="430"/>
    </location>
</feature>
<evidence type="ECO:0000256" key="3">
    <source>
        <dbReference type="ARBA" id="ARBA00022692"/>
    </source>
</evidence>
<comment type="subcellular location">
    <subcellularLocation>
        <location evidence="1">Cell membrane</location>
        <topology evidence="1">Multi-pass membrane protein</topology>
    </subcellularLocation>
</comment>
<feature type="transmembrane region" description="Helical" evidence="9">
    <location>
        <begin position="306"/>
        <end position="325"/>
    </location>
</feature>
<evidence type="ECO:0000256" key="1">
    <source>
        <dbReference type="ARBA" id="ARBA00004651"/>
    </source>
</evidence>
<dbReference type="Proteomes" id="UP001224122">
    <property type="component" value="Unassembled WGS sequence"/>
</dbReference>
<feature type="transmembrane region" description="Helical" evidence="9">
    <location>
        <begin position="266"/>
        <end position="286"/>
    </location>
</feature>
<feature type="domain" description="CopC" evidence="10">
    <location>
        <begin position="28"/>
        <end position="124"/>
    </location>
</feature>
<feature type="transmembrane region" description="Helical" evidence="9">
    <location>
        <begin position="380"/>
        <end position="399"/>
    </location>
</feature>
<keyword evidence="2" id="KW-1003">Cell membrane</keyword>
<sequence>MNIKKKSSIFVLILYLFLFLFPSVSSAHAYILKSAPFENEILKSSPLKVTIQFDESIQPVFNSLQVYDSKGNQIDQKNGHINSKNSSILEADLKKNLPKGTYRIQWKVVSNDGHPVQGVIPFQIGGGSKVHSSTTLPAGTQGYTPHGDLIFIRWFQYLSNACFVGMLFLYLLVLPKELRKNPLFKTIFIRIIWLSYFFLLVSIILSLPLQAVIESGTAWSKVLHTQTLSDIISNTLFGHTWIIQMVILFTLAVSNNLLSLNRITKLIGQWLCFSLGIGLLLTKALTGHASSTTNKILSISMDFFHLFAASIWIGSLIGIVALLPLRKNIETNQLYFKLIQRFSKWGIILVLLLSFTGVFSSFTFIPNLPSLIHTNYGRVLLSKVVLLFLMLILAAVNFVKGKRGKEKELKTSLIGELAIGVVVLMLSVILTNLPTAISSPGPFYETKTVNGNIVSLKVTPNIIGENVFTVALKNSKGQPLKSVEQVTLTFTSLEMGMGDASVRLPKSSKGLYEVKGMHFNMAGRWNVHIHILTTTLDNIDTDFRCIVGSQ</sequence>
<dbReference type="EMBL" id="JAUSTW010000002">
    <property type="protein sequence ID" value="MDQ0198336.1"/>
    <property type="molecule type" value="Genomic_DNA"/>
</dbReference>
<keyword evidence="8 9" id="KW-0472">Membrane</keyword>
<dbReference type="InterPro" id="IPR007348">
    <property type="entry name" value="CopC_dom"/>
</dbReference>
<feature type="transmembrane region" description="Helical" evidence="9">
    <location>
        <begin position="154"/>
        <end position="175"/>
    </location>
</feature>
<dbReference type="Pfam" id="PF13115">
    <property type="entry name" value="YtkA"/>
    <property type="match status" value="1"/>
</dbReference>
<keyword evidence="6 9" id="KW-1133">Transmembrane helix</keyword>
<evidence type="ECO:0000256" key="2">
    <source>
        <dbReference type="ARBA" id="ARBA00022475"/>
    </source>
</evidence>
<gene>
    <name evidence="13" type="ORF">J2S10_001477</name>
</gene>
<evidence type="ECO:0000259" key="11">
    <source>
        <dbReference type="Pfam" id="PF05425"/>
    </source>
</evidence>
<feature type="transmembrane region" description="Helical" evidence="9">
    <location>
        <begin position="187"/>
        <end position="211"/>
    </location>
</feature>